<dbReference type="PROSITE" id="PS00531">
    <property type="entry name" value="RNASE_T2_2"/>
    <property type="match status" value="1"/>
</dbReference>
<dbReference type="HOGENOM" id="CLU_069912_2_1_1"/>
<keyword evidence="4 10" id="KW-0378">Hydrolase</keyword>
<dbReference type="GO" id="GO:0033897">
    <property type="term" value="F:ribonuclease T2 activity"/>
    <property type="evidence" value="ECO:0007669"/>
    <property type="project" value="InterPro"/>
</dbReference>
<keyword evidence="8" id="KW-0732">Signal</keyword>
<accession>G7KFB2</accession>
<evidence type="ECO:0000256" key="6">
    <source>
        <dbReference type="ARBA" id="ARBA00023239"/>
    </source>
</evidence>
<dbReference type="EMBL" id="CM001221">
    <property type="protein sequence ID" value="AES96758.1"/>
    <property type="molecule type" value="Genomic_DNA"/>
</dbReference>
<dbReference type="GO" id="GO:0003723">
    <property type="term" value="F:RNA binding"/>
    <property type="evidence" value="ECO:0007669"/>
    <property type="project" value="InterPro"/>
</dbReference>
<evidence type="ECO:0000256" key="3">
    <source>
        <dbReference type="ARBA" id="ARBA00022759"/>
    </source>
</evidence>
<reference evidence="11" key="3">
    <citation type="submission" date="2015-04" db="UniProtKB">
        <authorList>
            <consortium name="EnsemblPlants"/>
        </authorList>
    </citation>
    <scope>IDENTIFICATION</scope>
    <source>
        <strain evidence="11">cv. Jemalong A17</strain>
    </source>
</reference>
<evidence type="ECO:0000313" key="9">
    <source>
        <dbReference type="EMBL" id="AES96758.1"/>
    </source>
</evidence>
<evidence type="ECO:0000256" key="4">
    <source>
        <dbReference type="ARBA" id="ARBA00022801"/>
    </source>
</evidence>
<gene>
    <name evidence="11" type="primary">11412791</name>
    <name evidence="9" type="ordered locus">MTR_5g041080</name>
    <name evidence="10" type="ORF">MtrunA17_Chr5g0417391</name>
</gene>
<comment type="similarity">
    <text evidence="1 7">Belongs to the RNase T2 family.</text>
</comment>
<evidence type="ECO:0000256" key="8">
    <source>
        <dbReference type="SAM" id="SignalP"/>
    </source>
</evidence>
<evidence type="ECO:0000256" key="7">
    <source>
        <dbReference type="RuleBase" id="RU004328"/>
    </source>
</evidence>
<dbReference type="GO" id="GO:0004521">
    <property type="term" value="F:RNA endonuclease activity"/>
    <property type="evidence" value="ECO:0000318"/>
    <property type="project" value="GO_Central"/>
</dbReference>
<keyword evidence="5" id="KW-1015">Disulfide bond</keyword>
<protein>
    <submittedName>
        <fullName evidence="10">Putative ribonuclease T(2)</fullName>
        <ecNumber evidence="10">3.1.27.1</ecNumber>
    </submittedName>
    <submittedName>
        <fullName evidence="9">Ribonuclease T2 family protein</fullName>
    </submittedName>
</protein>
<keyword evidence="6" id="KW-0456">Lyase</keyword>
<dbReference type="GO" id="GO:0016787">
    <property type="term" value="F:hydrolase activity"/>
    <property type="evidence" value="ECO:0007669"/>
    <property type="project" value="UniProtKB-KW"/>
</dbReference>
<dbReference type="SUPFAM" id="SSF55895">
    <property type="entry name" value="Ribonuclease Rh-like"/>
    <property type="match status" value="1"/>
</dbReference>
<evidence type="ECO:0000256" key="2">
    <source>
        <dbReference type="ARBA" id="ARBA00022722"/>
    </source>
</evidence>
<evidence type="ECO:0000313" key="13">
    <source>
        <dbReference type="Proteomes" id="UP000265566"/>
    </source>
</evidence>
<dbReference type="AlphaFoldDB" id="G7KFB2"/>
<name>G7KFB2_MEDTR</name>
<proteinExistence type="inferred from homology"/>
<dbReference type="PaxDb" id="3880-AES96758"/>
<dbReference type="PANTHER" id="PTHR11240:SF75">
    <property type="entry name" value="RIBONUCLEASE 3"/>
    <property type="match status" value="1"/>
</dbReference>
<dbReference type="OrthoDB" id="435754at2759"/>
<dbReference type="InterPro" id="IPR036430">
    <property type="entry name" value="RNase_T2-like_sf"/>
</dbReference>
<dbReference type="Gramene" id="rna30576">
    <property type="protein sequence ID" value="RHN55403.1"/>
    <property type="gene ID" value="gene30576"/>
</dbReference>
<keyword evidence="3" id="KW-0255">Endonuclease</keyword>
<dbReference type="EMBL" id="PSQE01000005">
    <property type="protein sequence ID" value="RHN55403.1"/>
    <property type="molecule type" value="Genomic_DNA"/>
</dbReference>
<dbReference type="EnsemblPlants" id="AES96758">
    <property type="protein sequence ID" value="AES96758"/>
    <property type="gene ID" value="MTR_5g041080"/>
</dbReference>
<dbReference type="Gene3D" id="3.90.730.10">
    <property type="entry name" value="Ribonuclease T2-like"/>
    <property type="match status" value="1"/>
</dbReference>
<dbReference type="EC" id="3.1.27.1" evidence="10"/>
<evidence type="ECO:0000256" key="1">
    <source>
        <dbReference type="ARBA" id="ARBA00007469"/>
    </source>
</evidence>
<dbReference type="Proteomes" id="UP000002051">
    <property type="component" value="Chromosome 5"/>
</dbReference>
<dbReference type="InterPro" id="IPR033697">
    <property type="entry name" value="Ribonuclease_T2_eukaryotic"/>
</dbReference>
<evidence type="ECO:0000313" key="10">
    <source>
        <dbReference type="EMBL" id="RHN55403.1"/>
    </source>
</evidence>
<evidence type="ECO:0000313" key="12">
    <source>
        <dbReference type="Proteomes" id="UP000002051"/>
    </source>
</evidence>
<evidence type="ECO:0000256" key="5">
    <source>
        <dbReference type="ARBA" id="ARBA00023157"/>
    </source>
</evidence>
<reference evidence="10" key="5">
    <citation type="journal article" date="2018" name="Nat. Plants">
        <title>Whole-genome landscape of Medicago truncatula symbiotic genes.</title>
        <authorList>
            <person name="Pecrix Y."/>
            <person name="Gamas P."/>
            <person name="Carrere S."/>
        </authorList>
    </citation>
    <scope>NUCLEOTIDE SEQUENCE</scope>
    <source>
        <tissue evidence="10">Leaves</tissue>
    </source>
</reference>
<sequence length="235" mass="26644">MKLSITYSLLCKLLILQYLSAQCLSAQDFDFFYFIQQWPGAYCDSNQSCCYPITPILPAEFNIYGLRPTKNDGSTPLNCDIHSVFDKSKISDLIENLELNWPSLRCPQLKSIKLWSHEWMKHGTCSESKLTQHDYFQTALKLKKKLNIIQILENAGIEPDDKFYDTSSILDAIQQATGFLPGIVCNRDPGLKSQLLKVYMCVDTSGSNFIECPGVPMGSCGDTVQFSKFWVNLFC</sequence>
<reference evidence="9 12" key="2">
    <citation type="journal article" date="2014" name="BMC Genomics">
        <title>An improved genome release (version Mt4.0) for the model legume Medicago truncatula.</title>
        <authorList>
            <person name="Tang H."/>
            <person name="Krishnakumar V."/>
            <person name="Bidwell S."/>
            <person name="Rosen B."/>
            <person name="Chan A."/>
            <person name="Zhou S."/>
            <person name="Gentzbittel L."/>
            <person name="Childs K.L."/>
            <person name="Yandell M."/>
            <person name="Gundlach H."/>
            <person name="Mayer K.F."/>
            <person name="Schwartz D.C."/>
            <person name="Town C.D."/>
        </authorList>
    </citation>
    <scope>GENOME REANNOTATION</scope>
    <source>
        <strain evidence="11 12">cv. Jemalong A17</strain>
    </source>
</reference>
<reference evidence="9 12" key="1">
    <citation type="journal article" date="2011" name="Nature">
        <title>The Medicago genome provides insight into the evolution of rhizobial symbioses.</title>
        <authorList>
            <person name="Young N.D."/>
            <person name="Debelle F."/>
            <person name="Oldroyd G.E."/>
            <person name="Geurts R."/>
            <person name="Cannon S.B."/>
            <person name="Udvardi M.K."/>
            <person name="Benedito V.A."/>
            <person name="Mayer K.F."/>
            <person name="Gouzy J."/>
            <person name="Schoof H."/>
            <person name="Van de Peer Y."/>
            <person name="Proost S."/>
            <person name="Cook D.R."/>
            <person name="Meyers B.C."/>
            <person name="Spannagl M."/>
            <person name="Cheung F."/>
            <person name="De Mita S."/>
            <person name="Krishnakumar V."/>
            <person name="Gundlach H."/>
            <person name="Zhou S."/>
            <person name="Mudge J."/>
            <person name="Bharti A.K."/>
            <person name="Murray J.D."/>
            <person name="Naoumkina M.A."/>
            <person name="Rosen B."/>
            <person name="Silverstein K.A."/>
            <person name="Tang H."/>
            <person name="Rombauts S."/>
            <person name="Zhao P.X."/>
            <person name="Zhou P."/>
            <person name="Barbe V."/>
            <person name="Bardou P."/>
            <person name="Bechner M."/>
            <person name="Bellec A."/>
            <person name="Berger A."/>
            <person name="Berges H."/>
            <person name="Bidwell S."/>
            <person name="Bisseling T."/>
            <person name="Choisne N."/>
            <person name="Couloux A."/>
            <person name="Denny R."/>
            <person name="Deshpande S."/>
            <person name="Dai X."/>
            <person name="Doyle J.J."/>
            <person name="Dudez A.M."/>
            <person name="Farmer A.D."/>
            <person name="Fouteau S."/>
            <person name="Franken C."/>
            <person name="Gibelin C."/>
            <person name="Gish J."/>
            <person name="Goldstein S."/>
            <person name="Gonzalez A.J."/>
            <person name="Green P.J."/>
            <person name="Hallab A."/>
            <person name="Hartog M."/>
            <person name="Hua A."/>
            <person name="Humphray S.J."/>
            <person name="Jeong D.H."/>
            <person name="Jing Y."/>
            <person name="Jocker A."/>
            <person name="Kenton S.M."/>
            <person name="Kim D.J."/>
            <person name="Klee K."/>
            <person name="Lai H."/>
            <person name="Lang C."/>
            <person name="Lin S."/>
            <person name="Macmil S.L."/>
            <person name="Magdelenat G."/>
            <person name="Matthews L."/>
            <person name="McCorrison J."/>
            <person name="Monaghan E.L."/>
            <person name="Mun J.H."/>
            <person name="Najar F.Z."/>
            <person name="Nicholson C."/>
            <person name="Noirot C."/>
            <person name="O'Bleness M."/>
            <person name="Paule C.R."/>
            <person name="Poulain J."/>
            <person name="Prion F."/>
            <person name="Qin B."/>
            <person name="Qu C."/>
            <person name="Retzel E.F."/>
            <person name="Riddle C."/>
            <person name="Sallet E."/>
            <person name="Samain S."/>
            <person name="Samson N."/>
            <person name="Sanders I."/>
            <person name="Saurat O."/>
            <person name="Scarpelli C."/>
            <person name="Schiex T."/>
            <person name="Segurens B."/>
            <person name="Severin A.J."/>
            <person name="Sherrier D.J."/>
            <person name="Shi R."/>
            <person name="Sims S."/>
            <person name="Singer S.R."/>
            <person name="Sinharoy S."/>
            <person name="Sterck L."/>
            <person name="Viollet A."/>
            <person name="Wang B.B."/>
            <person name="Wang K."/>
            <person name="Wang M."/>
            <person name="Wang X."/>
            <person name="Warfsmann J."/>
            <person name="Weissenbach J."/>
            <person name="White D.D."/>
            <person name="White J.D."/>
            <person name="Wiley G.B."/>
            <person name="Wincker P."/>
            <person name="Xing Y."/>
            <person name="Yang L."/>
            <person name="Yao Z."/>
            <person name="Ying F."/>
            <person name="Zhai J."/>
            <person name="Zhou L."/>
            <person name="Zuber A."/>
            <person name="Denarie J."/>
            <person name="Dixon R.A."/>
            <person name="May G.D."/>
            <person name="Schwartz D.C."/>
            <person name="Rogers J."/>
            <person name="Quetier F."/>
            <person name="Town C.D."/>
            <person name="Roe B.A."/>
        </authorList>
    </citation>
    <scope>NUCLEOTIDE SEQUENCE [LARGE SCALE GENOMIC DNA]</scope>
    <source>
        <strain evidence="9">A17</strain>
        <strain evidence="11 12">cv. Jemalong A17</strain>
    </source>
</reference>
<dbReference type="GO" id="GO:0006401">
    <property type="term" value="P:RNA catabolic process"/>
    <property type="evidence" value="ECO:0000318"/>
    <property type="project" value="GO_Central"/>
</dbReference>
<evidence type="ECO:0000313" key="11">
    <source>
        <dbReference type="EnsemblPlants" id="AES96758"/>
    </source>
</evidence>
<dbReference type="Proteomes" id="UP000265566">
    <property type="component" value="Chromosome 5"/>
</dbReference>
<dbReference type="InterPro" id="IPR033130">
    <property type="entry name" value="RNase_T2_His_AS_2"/>
</dbReference>
<dbReference type="GO" id="GO:0005576">
    <property type="term" value="C:extracellular region"/>
    <property type="evidence" value="ECO:0000318"/>
    <property type="project" value="GO_Central"/>
</dbReference>
<dbReference type="CDD" id="cd01061">
    <property type="entry name" value="RNase_T2_euk"/>
    <property type="match status" value="1"/>
</dbReference>
<dbReference type="Pfam" id="PF00445">
    <property type="entry name" value="Ribonuclease_T2"/>
    <property type="match status" value="1"/>
</dbReference>
<reference evidence="13" key="4">
    <citation type="journal article" date="2018" name="Nat. Plants">
        <title>Whole-genome landscape of Medicago truncatula symbiotic genes.</title>
        <authorList>
            <person name="Pecrix Y."/>
            <person name="Staton S.E."/>
            <person name="Sallet E."/>
            <person name="Lelandais-Briere C."/>
            <person name="Moreau S."/>
            <person name="Carrere S."/>
            <person name="Blein T."/>
            <person name="Jardinaud M.F."/>
            <person name="Latrasse D."/>
            <person name="Zouine M."/>
            <person name="Zahm M."/>
            <person name="Kreplak J."/>
            <person name="Mayjonade B."/>
            <person name="Satge C."/>
            <person name="Perez M."/>
            <person name="Cauet S."/>
            <person name="Marande W."/>
            <person name="Chantry-Darmon C."/>
            <person name="Lopez-Roques C."/>
            <person name="Bouchez O."/>
            <person name="Berard A."/>
            <person name="Debelle F."/>
            <person name="Munos S."/>
            <person name="Bendahmane A."/>
            <person name="Berges H."/>
            <person name="Niebel A."/>
            <person name="Buitink J."/>
            <person name="Frugier F."/>
            <person name="Benhamed M."/>
            <person name="Crespi M."/>
            <person name="Gouzy J."/>
            <person name="Gamas P."/>
        </authorList>
    </citation>
    <scope>NUCLEOTIDE SEQUENCE [LARGE SCALE GENOMIC DNA]</scope>
    <source>
        <strain evidence="13">cv. Jemalong A17</strain>
    </source>
</reference>
<dbReference type="eggNOG" id="KOG1642">
    <property type="taxonomic scope" value="Eukaryota"/>
</dbReference>
<organism evidence="9 12">
    <name type="scientific">Medicago truncatula</name>
    <name type="common">Barrel medic</name>
    <name type="synonym">Medicago tribuloides</name>
    <dbReference type="NCBI Taxonomy" id="3880"/>
    <lineage>
        <taxon>Eukaryota</taxon>
        <taxon>Viridiplantae</taxon>
        <taxon>Streptophyta</taxon>
        <taxon>Embryophyta</taxon>
        <taxon>Tracheophyta</taxon>
        <taxon>Spermatophyta</taxon>
        <taxon>Magnoliopsida</taxon>
        <taxon>eudicotyledons</taxon>
        <taxon>Gunneridae</taxon>
        <taxon>Pentapetalae</taxon>
        <taxon>rosids</taxon>
        <taxon>fabids</taxon>
        <taxon>Fabales</taxon>
        <taxon>Fabaceae</taxon>
        <taxon>Papilionoideae</taxon>
        <taxon>50 kb inversion clade</taxon>
        <taxon>NPAAA clade</taxon>
        <taxon>Hologalegina</taxon>
        <taxon>IRL clade</taxon>
        <taxon>Trifolieae</taxon>
        <taxon>Medicago</taxon>
    </lineage>
</organism>
<dbReference type="PANTHER" id="PTHR11240">
    <property type="entry name" value="RIBONUCLEASE T2"/>
    <property type="match status" value="1"/>
</dbReference>
<feature type="signal peptide" evidence="8">
    <location>
        <begin position="1"/>
        <end position="21"/>
    </location>
</feature>
<keyword evidence="12" id="KW-1185">Reference proteome</keyword>
<dbReference type="InterPro" id="IPR001568">
    <property type="entry name" value="RNase_T2-like"/>
</dbReference>
<feature type="chain" id="PRO_5014573579" evidence="8">
    <location>
        <begin position="22"/>
        <end position="235"/>
    </location>
</feature>
<keyword evidence="2" id="KW-0540">Nuclease</keyword>